<name>A0ABS8VS32_DATST</name>
<organism evidence="1 2">
    <name type="scientific">Datura stramonium</name>
    <name type="common">Jimsonweed</name>
    <name type="synonym">Common thornapple</name>
    <dbReference type="NCBI Taxonomy" id="4076"/>
    <lineage>
        <taxon>Eukaryota</taxon>
        <taxon>Viridiplantae</taxon>
        <taxon>Streptophyta</taxon>
        <taxon>Embryophyta</taxon>
        <taxon>Tracheophyta</taxon>
        <taxon>Spermatophyta</taxon>
        <taxon>Magnoliopsida</taxon>
        <taxon>eudicotyledons</taxon>
        <taxon>Gunneridae</taxon>
        <taxon>Pentapetalae</taxon>
        <taxon>asterids</taxon>
        <taxon>lamiids</taxon>
        <taxon>Solanales</taxon>
        <taxon>Solanaceae</taxon>
        <taxon>Solanoideae</taxon>
        <taxon>Datureae</taxon>
        <taxon>Datura</taxon>
    </lineage>
</organism>
<protein>
    <submittedName>
        <fullName evidence="1">Uncharacterized protein</fullName>
    </submittedName>
</protein>
<dbReference type="EMBL" id="JACEIK010005859">
    <property type="protein sequence ID" value="MCE0482315.1"/>
    <property type="molecule type" value="Genomic_DNA"/>
</dbReference>
<reference evidence="1 2" key="1">
    <citation type="journal article" date="2021" name="BMC Genomics">
        <title>Datura genome reveals duplications of psychoactive alkaloid biosynthetic genes and high mutation rate following tissue culture.</title>
        <authorList>
            <person name="Rajewski A."/>
            <person name="Carter-House D."/>
            <person name="Stajich J."/>
            <person name="Litt A."/>
        </authorList>
    </citation>
    <scope>NUCLEOTIDE SEQUENCE [LARGE SCALE GENOMIC DNA]</scope>
    <source>
        <strain evidence="1">AR-01</strain>
    </source>
</reference>
<comment type="caution">
    <text evidence="1">The sequence shown here is derived from an EMBL/GenBank/DDBJ whole genome shotgun (WGS) entry which is preliminary data.</text>
</comment>
<accession>A0ABS8VS32</accession>
<gene>
    <name evidence="1" type="ORF">HAX54_040981</name>
</gene>
<evidence type="ECO:0000313" key="1">
    <source>
        <dbReference type="EMBL" id="MCE0482315.1"/>
    </source>
</evidence>
<dbReference type="Proteomes" id="UP000823775">
    <property type="component" value="Unassembled WGS sequence"/>
</dbReference>
<keyword evidence="2" id="KW-1185">Reference proteome</keyword>
<proteinExistence type="predicted"/>
<feature type="non-terminal residue" evidence="1">
    <location>
        <position position="52"/>
    </location>
</feature>
<evidence type="ECO:0000313" key="2">
    <source>
        <dbReference type="Proteomes" id="UP000823775"/>
    </source>
</evidence>
<sequence length="52" mass="5948">MGTIEMFGIDLGTMTFRDSSIQFLGCFSGHFLDPVLHRQLVDRYRQLIALSL</sequence>